<name>A0ABW1IS20_9BACL</name>
<evidence type="ECO:0000313" key="1">
    <source>
        <dbReference type="EMBL" id="MFC5987910.1"/>
    </source>
</evidence>
<proteinExistence type="predicted"/>
<dbReference type="InterPro" id="IPR010298">
    <property type="entry name" value="YacP-like"/>
</dbReference>
<comment type="caution">
    <text evidence="1">The sequence shown here is derived from an EMBL/GenBank/DDBJ whole genome shotgun (WGS) entry which is preliminary data.</text>
</comment>
<dbReference type="RefSeq" id="WP_379895336.1">
    <property type="nucleotide sequence ID" value="NZ_CBCSCT010000026.1"/>
</dbReference>
<sequence length="174" mass="20531">MVQDILIVDGYNMIGAWPNLRRLADENLLEDARDELISMLADYQGFSGMKVILVFDAHQVPGLGKRYRQSRLDIRYTKEKETADECIERLVYEWLNRRTRIYVATSDNVEQHVIFGKGALRLPARELFIAIEENRKEMRRKIKETEAKPRNSFESKLGDELKMKLERWRRGETP</sequence>
<reference evidence="2" key="1">
    <citation type="journal article" date="2019" name="Int. J. Syst. Evol. Microbiol.">
        <title>The Global Catalogue of Microorganisms (GCM) 10K type strain sequencing project: providing services to taxonomists for standard genome sequencing and annotation.</title>
        <authorList>
            <consortium name="The Broad Institute Genomics Platform"/>
            <consortium name="The Broad Institute Genome Sequencing Center for Infectious Disease"/>
            <person name="Wu L."/>
            <person name="Ma J."/>
        </authorList>
    </citation>
    <scope>NUCLEOTIDE SEQUENCE [LARGE SCALE GENOMIC DNA]</scope>
    <source>
        <strain evidence="2">CCM 8749</strain>
    </source>
</reference>
<dbReference type="Pfam" id="PF05991">
    <property type="entry name" value="NYN_YacP"/>
    <property type="match status" value="1"/>
</dbReference>
<evidence type="ECO:0000313" key="2">
    <source>
        <dbReference type="Proteomes" id="UP001596250"/>
    </source>
</evidence>
<dbReference type="EMBL" id="JBHSQV010000173">
    <property type="protein sequence ID" value="MFC5987910.1"/>
    <property type="molecule type" value="Genomic_DNA"/>
</dbReference>
<dbReference type="CDD" id="cd10912">
    <property type="entry name" value="PIN_YacP-like"/>
    <property type="match status" value="1"/>
</dbReference>
<keyword evidence="2" id="KW-1185">Reference proteome</keyword>
<accession>A0ABW1IS20</accession>
<dbReference type="PANTHER" id="PTHR34547">
    <property type="entry name" value="YACP-LIKE NYN DOMAIN PROTEIN"/>
    <property type="match status" value="1"/>
</dbReference>
<dbReference type="Proteomes" id="UP001596250">
    <property type="component" value="Unassembled WGS sequence"/>
</dbReference>
<gene>
    <name evidence="1" type="ORF">ACFPXP_16010</name>
</gene>
<protein>
    <submittedName>
        <fullName evidence="1">NYN domain-containing protein</fullName>
    </submittedName>
</protein>
<dbReference type="PANTHER" id="PTHR34547:SF1">
    <property type="entry name" value="YACP-LIKE NYN DOMAIN PROTEIN"/>
    <property type="match status" value="1"/>
</dbReference>
<organism evidence="1 2">
    <name type="scientific">Marinicrinis lubricantis</name>
    <dbReference type="NCBI Taxonomy" id="2086470"/>
    <lineage>
        <taxon>Bacteria</taxon>
        <taxon>Bacillati</taxon>
        <taxon>Bacillota</taxon>
        <taxon>Bacilli</taxon>
        <taxon>Bacillales</taxon>
        <taxon>Paenibacillaceae</taxon>
    </lineage>
</organism>